<keyword evidence="4" id="KW-1185">Reference proteome</keyword>
<evidence type="ECO:0000313" key="4">
    <source>
        <dbReference type="Proteomes" id="UP000183809"/>
    </source>
</evidence>
<proteinExistence type="predicted"/>
<dbReference type="Proteomes" id="UP000183809">
    <property type="component" value="Unassembled WGS sequence"/>
</dbReference>
<organism evidence="3 4">
    <name type="scientific">Diplodia corticola</name>
    <dbReference type="NCBI Taxonomy" id="236234"/>
    <lineage>
        <taxon>Eukaryota</taxon>
        <taxon>Fungi</taxon>
        <taxon>Dikarya</taxon>
        <taxon>Ascomycota</taxon>
        <taxon>Pezizomycotina</taxon>
        <taxon>Dothideomycetes</taxon>
        <taxon>Dothideomycetes incertae sedis</taxon>
        <taxon>Botryosphaeriales</taxon>
        <taxon>Botryosphaeriaceae</taxon>
        <taxon>Diplodia</taxon>
    </lineage>
</organism>
<sequence>MDEAERMATTDTVPGSSPYSTLEVDQVANHREKLLKSPSDAAEYGANVLPQVGANPENLPEATHPEAGTENPPSTTRGTRKRTLWILSALVLLLVIGAAVGGGVGTSLTKKDSSLPATAFLPNTNLAAVNFTEDSVDHRIVFFQTAGDGIYQSAWNSSRKSWTVSPVNIKGSNASRSDIFKTPTPISASFYACSSNTPNLTLYFLDASSRLRQLQTSNPADFNWTPGPLDTTINIPADSHLASYSCQHPSYADYSDAWFQGSDGFYEVVDASGNPKDRVDDALAMNANITIRNPPANSSLTLVPHYIYDYNRTAKAPWVSLFFVDSEILWQYHYRRNRLAFMRHFDGSNQPRLPDNTNIAGFSWGYNKDIPNVGGLQVLYTMPDESAGGISYLQMNKIDGEGIWESIDATNANNPFKGVASYSSVAATEVGSVYAVVEDKSSGEVELREWEWVQQDLKYTERGAVNTEVPRT</sequence>
<name>A0A1J9R144_9PEZI</name>
<dbReference type="AlphaFoldDB" id="A0A1J9R144"/>
<gene>
    <name evidence="3" type="ORF">BKCO1_2400086</name>
</gene>
<evidence type="ECO:0000256" key="2">
    <source>
        <dbReference type="SAM" id="Phobius"/>
    </source>
</evidence>
<dbReference type="EMBL" id="MNUE01000024">
    <property type="protein sequence ID" value="OJD34329.1"/>
    <property type="molecule type" value="Genomic_DNA"/>
</dbReference>
<feature type="compositionally biased region" description="Polar residues" evidence="1">
    <location>
        <begin position="9"/>
        <end position="20"/>
    </location>
</feature>
<dbReference type="Gene3D" id="2.120.10.70">
    <property type="entry name" value="Fucose-specific lectin"/>
    <property type="match status" value="1"/>
</dbReference>
<keyword evidence="2" id="KW-1133">Transmembrane helix</keyword>
<keyword evidence="3" id="KW-0430">Lectin</keyword>
<accession>A0A1J9R144</accession>
<reference evidence="3 4" key="1">
    <citation type="submission" date="2016-10" db="EMBL/GenBank/DDBJ databases">
        <title>Proteomics and genomics reveal pathogen-plant mechanisms compatible with a hemibiotrophic lifestyle of Diplodia corticola.</title>
        <authorList>
            <person name="Fernandes I."/>
            <person name="De Jonge R."/>
            <person name="Van De Peer Y."/>
            <person name="Devreese B."/>
            <person name="Alves A."/>
            <person name="Esteves A.C."/>
        </authorList>
    </citation>
    <scope>NUCLEOTIDE SEQUENCE [LARGE SCALE GENOMIC DNA]</scope>
    <source>
        <strain evidence="3 4">CBS 112549</strain>
    </source>
</reference>
<comment type="caution">
    <text evidence="3">The sequence shown here is derived from an EMBL/GenBank/DDBJ whole genome shotgun (WGS) entry which is preliminary data.</text>
</comment>
<dbReference type="SUPFAM" id="SSF89372">
    <property type="entry name" value="Fucose-specific lectin"/>
    <property type="match status" value="1"/>
</dbReference>
<keyword evidence="2" id="KW-0812">Transmembrane</keyword>
<feature type="transmembrane region" description="Helical" evidence="2">
    <location>
        <begin position="84"/>
        <end position="104"/>
    </location>
</feature>
<keyword evidence="2" id="KW-0472">Membrane</keyword>
<dbReference type="GeneID" id="31013447"/>
<dbReference type="RefSeq" id="XP_020130589.1">
    <property type="nucleotide sequence ID" value="XM_020273187.1"/>
</dbReference>
<dbReference type="STRING" id="236234.A0A1J9R144"/>
<evidence type="ECO:0000313" key="3">
    <source>
        <dbReference type="EMBL" id="OJD34329.1"/>
    </source>
</evidence>
<dbReference type="OrthoDB" id="5205900at2759"/>
<feature type="region of interest" description="Disordered" evidence="1">
    <location>
        <begin position="34"/>
        <end position="79"/>
    </location>
</feature>
<feature type="region of interest" description="Disordered" evidence="1">
    <location>
        <begin position="1"/>
        <end position="21"/>
    </location>
</feature>
<evidence type="ECO:0000256" key="1">
    <source>
        <dbReference type="SAM" id="MobiDB-lite"/>
    </source>
</evidence>
<dbReference type="GO" id="GO:0030246">
    <property type="term" value="F:carbohydrate binding"/>
    <property type="evidence" value="ECO:0007669"/>
    <property type="project" value="UniProtKB-KW"/>
</dbReference>
<protein>
    <submittedName>
        <fullName evidence="3">Fungal fucose-specific lectin protein</fullName>
    </submittedName>
</protein>